<evidence type="ECO:0000256" key="1">
    <source>
        <dbReference type="ARBA" id="ARBA00004613"/>
    </source>
</evidence>
<keyword evidence="2" id="KW-0964">Secreted</keyword>
<feature type="region of interest" description="Disordered" evidence="5">
    <location>
        <begin position="1"/>
        <end position="32"/>
    </location>
</feature>
<dbReference type="InterPro" id="IPR029021">
    <property type="entry name" value="Prot-tyrosine_phosphatase-like"/>
</dbReference>
<dbReference type="SMART" id="SM00194">
    <property type="entry name" value="PTPc"/>
    <property type="match status" value="1"/>
</dbReference>
<dbReference type="PROSITE" id="PS00383">
    <property type="entry name" value="TYR_PHOSPHATASE_1"/>
    <property type="match status" value="1"/>
</dbReference>
<organism evidence="8 9">
    <name type="scientific">Rubus argutus</name>
    <name type="common">Southern blackberry</name>
    <dbReference type="NCBI Taxonomy" id="59490"/>
    <lineage>
        <taxon>Eukaryota</taxon>
        <taxon>Viridiplantae</taxon>
        <taxon>Streptophyta</taxon>
        <taxon>Embryophyta</taxon>
        <taxon>Tracheophyta</taxon>
        <taxon>Spermatophyta</taxon>
        <taxon>Magnoliopsida</taxon>
        <taxon>eudicotyledons</taxon>
        <taxon>Gunneridae</taxon>
        <taxon>Pentapetalae</taxon>
        <taxon>rosids</taxon>
        <taxon>fabids</taxon>
        <taxon>Rosales</taxon>
        <taxon>Rosaceae</taxon>
        <taxon>Rosoideae</taxon>
        <taxon>Rosoideae incertae sedis</taxon>
        <taxon>Rubus</taxon>
    </lineage>
</organism>
<comment type="caution">
    <text evidence="8">The sequence shown here is derived from an EMBL/GenBank/DDBJ whole genome shotgun (WGS) entry which is preliminary data.</text>
</comment>
<evidence type="ECO:0000259" key="6">
    <source>
        <dbReference type="PROSITE" id="PS50055"/>
    </source>
</evidence>
<dbReference type="SUPFAM" id="SSF52799">
    <property type="entry name" value="(Phosphotyrosine protein) phosphatases II"/>
    <property type="match status" value="1"/>
</dbReference>
<comment type="subcellular location">
    <subcellularLocation>
        <location evidence="1">Secreted</location>
    </subcellularLocation>
</comment>
<feature type="domain" description="Tyrosine-protein phosphatase" evidence="6">
    <location>
        <begin position="76"/>
        <end position="350"/>
    </location>
</feature>
<dbReference type="Gene3D" id="3.90.190.10">
    <property type="entry name" value="Protein tyrosine phosphatase superfamily"/>
    <property type="match status" value="1"/>
</dbReference>
<sequence>MLNTKRANDDDDDDDDVTKIQKSRKLENVDSPEKAVPELLGFSPRRPRVVLTPHQYKYCAQALKFFKEKLQNPGQMRQVFDELYDQTEIDKSCNVGLSSANWRKNRYDEIVPFDENRVVLKDSSSRGGDYINASFVTTGSGSGSGSGSSRFIATQGPLPNTYEDFWEMVIQYRCPVVIMLTSLDTGKCGDYFQAQDQREFGNVCIVTKWITTSESSCNSSLVLRLLEVRYKQGSQEPPMSVLHIHYPGWPDHGVPTDTTGVREILKGLIYQVAPPPPPPEELGPIVVHCSAGIGRTGTYCTIHDTLKRILSGDMSALELGDTIATFRSQRDGMVETLKQYHFCYSSIIDELEDLISNHGMSSAPK</sequence>
<dbReference type="PANTHER" id="PTHR19134:SF449">
    <property type="entry name" value="TYROSINE-PROTEIN PHOSPHATASE 1"/>
    <property type="match status" value="1"/>
</dbReference>
<dbReference type="Proteomes" id="UP001457282">
    <property type="component" value="Unassembled WGS sequence"/>
</dbReference>
<evidence type="ECO:0000256" key="3">
    <source>
        <dbReference type="ARBA" id="ARBA00022801"/>
    </source>
</evidence>
<dbReference type="GO" id="GO:0005576">
    <property type="term" value="C:extracellular region"/>
    <property type="evidence" value="ECO:0007669"/>
    <property type="project" value="UniProtKB-SubCell"/>
</dbReference>
<feature type="domain" description="Tyrosine specific protein phosphatases" evidence="7">
    <location>
        <begin position="283"/>
        <end position="341"/>
    </location>
</feature>
<keyword evidence="9" id="KW-1185">Reference proteome</keyword>
<dbReference type="EMBL" id="JBEDUW010000005">
    <property type="protein sequence ID" value="KAK9926023.1"/>
    <property type="molecule type" value="Genomic_DNA"/>
</dbReference>
<proteinExistence type="predicted"/>
<evidence type="ECO:0000256" key="2">
    <source>
        <dbReference type="ARBA" id="ARBA00022525"/>
    </source>
</evidence>
<dbReference type="PROSITE" id="PS50056">
    <property type="entry name" value="TYR_PHOSPHATASE_2"/>
    <property type="match status" value="1"/>
</dbReference>
<dbReference type="PANTHER" id="PTHR19134">
    <property type="entry name" value="RECEPTOR-TYPE TYROSINE-PROTEIN PHOSPHATASE"/>
    <property type="match status" value="1"/>
</dbReference>
<evidence type="ECO:0000259" key="7">
    <source>
        <dbReference type="PROSITE" id="PS50056"/>
    </source>
</evidence>
<dbReference type="PRINTS" id="PR00700">
    <property type="entry name" value="PRTYPHPHTASE"/>
</dbReference>
<gene>
    <name evidence="8" type="ORF">M0R45_023278</name>
</gene>
<evidence type="ECO:0000313" key="8">
    <source>
        <dbReference type="EMBL" id="KAK9926023.1"/>
    </source>
</evidence>
<protein>
    <submittedName>
        <fullName evidence="8">Uncharacterized protein</fullName>
    </submittedName>
</protein>
<dbReference type="SMART" id="SM00404">
    <property type="entry name" value="PTPc_motif"/>
    <property type="match status" value="1"/>
</dbReference>
<dbReference type="InterPro" id="IPR003595">
    <property type="entry name" value="Tyr_Pase_cat"/>
</dbReference>
<dbReference type="InterPro" id="IPR000387">
    <property type="entry name" value="Tyr_Pase_dom"/>
</dbReference>
<dbReference type="GO" id="GO:0004725">
    <property type="term" value="F:protein tyrosine phosphatase activity"/>
    <property type="evidence" value="ECO:0007669"/>
    <property type="project" value="InterPro"/>
</dbReference>
<keyword evidence="3" id="KW-0378">Hydrolase</keyword>
<dbReference type="InterPro" id="IPR050348">
    <property type="entry name" value="Protein-Tyr_Phosphatase"/>
</dbReference>
<dbReference type="InterPro" id="IPR016130">
    <property type="entry name" value="Tyr_Pase_AS"/>
</dbReference>
<keyword evidence="4" id="KW-0843">Virulence</keyword>
<dbReference type="InterPro" id="IPR000242">
    <property type="entry name" value="PTP_cat"/>
</dbReference>
<dbReference type="Pfam" id="PF00102">
    <property type="entry name" value="Y_phosphatase"/>
    <property type="match status" value="1"/>
</dbReference>
<dbReference type="AlphaFoldDB" id="A0AAW1WQX6"/>
<evidence type="ECO:0000256" key="5">
    <source>
        <dbReference type="SAM" id="MobiDB-lite"/>
    </source>
</evidence>
<dbReference type="InterPro" id="IPR003546">
    <property type="entry name" value="Tyr_Pase_SptP/YopH"/>
</dbReference>
<evidence type="ECO:0000256" key="4">
    <source>
        <dbReference type="ARBA" id="ARBA00023026"/>
    </source>
</evidence>
<evidence type="ECO:0000313" key="9">
    <source>
        <dbReference type="Proteomes" id="UP001457282"/>
    </source>
</evidence>
<dbReference type="PRINTS" id="PR01371">
    <property type="entry name" value="BACYPHPHTASE"/>
</dbReference>
<accession>A0AAW1WQX6</accession>
<name>A0AAW1WQX6_RUBAR</name>
<reference evidence="8 9" key="1">
    <citation type="journal article" date="2023" name="G3 (Bethesda)">
        <title>A chromosome-length genome assembly and annotation of blackberry (Rubus argutus, cv. 'Hillquist').</title>
        <authorList>
            <person name="Bruna T."/>
            <person name="Aryal R."/>
            <person name="Dudchenko O."/>
            <person name="Sargent D.J."/>
            <person name="Mead D."/>
            <person name="Buti M."/>
            <person name="Cavallini A."/>
            <person name="Hytonen T."/>
            <person name="Andres J."/>
            <person name="Pham M."/>
            <person name="Weisz D."/>
            <person name="Mascagni F."/>
            <person name="Usai G."/>
            <person name="Natali L."/>
            <person name="Bassil N."/>
            <person name="Fernandez G.E."/>
            <person name="Lomsadze A."/>
            <person name="Armour M."/>
            <person name="Olukolu B."/>
            <person name="Poorten T."/>
            <person name="Britton C."/>
            <person name="Davik J."/>
            <person name="Ashrafi H."/>
            <person name="Aiden E.L."/>
            <person name="Borodovsky M."/>
            <person name="Worthington M."/>
        </authorList>
    </citation>
    <scope>NUCLEOTIDE SEQUENCE [LARGE SCALE GENOMIC DNA]</scope>
    <source>
        <strain evidence="8">PI 553951</strain>
    </source>
</reference>
<dbReference type="PROSITE" id="PS50055">
    <property type="entry name" value="TYR_PHOSPHATASE_PTP"/>
    <property type="match status" value="1"/>
</dbReference>